<dbReference type="InterPro" id="IPR039426">
    <property type="entry name" value="TonB-dep_rcpt-like"/>
</dbReference>
<dbReference type="OrthoDB" id="6276154at2"/>
<dbReference type="Pfam" id="PF07715">
    <property type="entry name" value="Plug"/>
    <property type="match status" value="1"/>
</dbReference>
<feature type="domain" description="TonB-dependent receptor plug" evidence="13">
    <location>
        <begin position="61"/>
        <end position="173"/>
    </location>
</feature>
<sequence>MYKLTLATAVRRALLTSASLATALPAAHALAQQGEPGGANQATTLDRIEVTGTRIRQVDTETSQPVLTISRGDIEKQGFASVADILQNISAVGTPPISRAQPLSSGEAVGGTFISLRDLGAQRTLVLLNGKRLGITTTGLQDISTVPVAAVERIEVLKDGASSIYGSDAIAGVINIITRSGFEGASVGAYFGQYGEGDGDTTIGDFVMGFSGDRGSLTIGAEWADEKRVAAADRPYSRYPRSHYHPDDGWTPVGQYGGFAVTSAFPLPGFANGRYVLREGGDPRNPADYRPQNTNSQQTDDKTNTNLQTDLRTPQERRALFVDGIYDIADNVRFRTNMMYSMRDSLRQIAGYPYQALAFDTPMSADSYFNPLGVEIDNWWRRTWEIPRQTRAELTTYRFSGVFEGSFELANRFFDWDVGYLYNENKLVQTGTGNINLTALRAAVGPSFLNSDGVVQCGTAAAPIPLSQCVPYNPFLPFGDTRAGGLTGNQALQDFLFPTSHATAKTETTVITANLAGTLFALPAGDLGFAIGAENRKEEGRFSPDSLVQSGNTTDLANFPTGGSYTVDEVYAELQIPLLSDLPGARELSLNVASRYSDYDAFGDTVNNKFGFKWKPLDSLMIRGTIADGFRAPTINDLYGGGSQTFDTYTDPCDTVYGASARSAAVRASCAAGLPSGVNPDTFRQLAQGFVPTTNAAAQTPVAFITGSNPDVKPEESTSKTLGAVWSPGFAQGLNLALDWWEIRVENTIINDTANLILNDCYISNIASRCTAFERDPLTGIVTNLKRTPINAGYREVEGFDFDVAYRLPTDSWGNFAIQWTSTYTSRDELVTTKDPVTHPNPFTGVGFASTVTGTHFRIRSNLNLSWESGAWGASWTARYFSGLKEQCLSVTQYPDECTDPAYRAPNNQGVSVQSAYNRTGSNTFHDLQLRWNAPWNATVSVGANNVFDHVGPVLYSQPSANVSYFGGFDIGRFMYMRYVQRF</sequence>
<dbReference type="InterPro" id="IPR012910">
    <property type="entry name" value="Plug_dom"/>
</dbReference>
<dbReference type="PROSITE" id="PS52016">
    <property type="entry name" value="TONB_DEPENDENT_REC_3"/>
    <property type="match status" value="1"/>
</dbReference>
<evidence type="ECO:0000259" key="13">
    <source>
        <dbReference type="Pfam" id="PF07715"/>
    </source>
</evidence>
<protein>
    <submittedName>
        <fullName evidence="14">Iron complex outermembrane recepter protein</fullName>
    </submittedName>
</protein>
<keyword evidence="5 9" id="KW-0798">TonB box</keyword>
<dbReference type="InterPro" id="IPR036942">
    <property type="entry name" value="Beta-barrel_TonB_sf"/>
</dbReference>
<evidence type="ECO:0000256" key="11">
    <source>
        <dbReference type="SAM" id="SignalP"/>
    </source>
</evidence>
<keyword evidence="15" id="KW-1185">Reference proteome</keyword>
<organism evidence="14 15">
    <name type="scientific">Pseudoxanthomonas wuyuanensis</name>
    <dbReference type="NCBI Taxonomy" id="1073196"/>
    <lineage>
        <taxon>Bacteria</taxon>
        <taxon>Pseudomonadati</taxon>
        <taxon>Pseudomonadota</taxon>
        <taxon>Gammaproteobacteria</taxon>
        <taxon>Lysobacterales</taxon>
        <taxon>Lysobacteraceae</taxon>
        <taxon>Pseudoxanthomonas</taxon>
    </lineage>
</organism>
<evidence type="ECO:0000256" key="5">
    <source>
        <dbReference type="ARBA" id="ARBA00023077"/>
    </source>
</evidence>
<evidence type="ECO:0000256" key="3">
    <source>
        <dbReference type="ARBA" id="ARBA00022452"/>
    </source>
</evidence>
<evidence type="ECO:0000256" key="4">
    <source>
        <dbReference type="ARBA" id="ARBA00022692"/>
    </source>
</evidence>
<dbReference type="Gene3D" id="2.170.130.10">
    <property type="entry name" value="TonB-dependent receptor, plug domain"/>
    <property type="match status" value="1"/>
</dbReference>
<dbReference type="SUPFAM" id="SSF56935">
    <property type="entry name" value="Porins"/>
    <property type="match status" value="1"/>
</dbReference>
<evidence type="ECO:0000256" key="2">
    <source>
        <dbReference type="ARBA" id="ARBA00022448"/>
    </source>
</evidence>
<evidence type="ECO:0000256" key="7">
    <source>
        <dbReference type="ARBA" id="ARBA00023237"/>
    </source>
</evidence>
<feature type="compositionally biased region" description="Basic and acidic residues" evidence="10">
    <location>
        <begin position="276"/>
        <end position="287"/>
    </location>
</feature>
<comment type="subcellular location">
    <subcellularLocation>
        <location evidence="1 8">Cell outer membrane</location>
        <topology evidence="1 8">Multi-pass membrane protein</topology>
    </subcellularLocation>
</comment>
<feature type="region of interest" description="Disordered" evidence="10">
    <location>
        <begin position="276"/>
        <end position="307"/>
    </location>
</feature>
<keyword evidence="6 8" id="KW-0472">Membrane</keyword>
<proteinExistence type="inferred from homology"/>
<dbReference type="Gene3D" id="2.40.170.20">
    <property type="entry name" value="TonB-dependent receptor, beta-barrel domain"/>
    <property type="match status" value="1"/>
</dbReference>
<keyword evidence="4 8" id="KW-0812">Transmembrane</keyword>
<dbReference type="AlphaFoldDB" id="A0A286D2Y2"/>
<comment type="similarity">
    <text evidence="8 9">Belongs to the TonB-dependent receptor family.</text>
</comment>
<evidence type="ECO:0000256" key="10">
    <source>
        <dbReference type="SAM" id="MobiDB-lite"/>
    </source>
</evidence>
<dbReference type="InterPro" id="IPR037066">
    <property type="entry name" value="Plug_dom_sf"/>
</dbReference>
<evidence type="ECO:0000256" key="9">
    <source>
        <dbReference type="RuleBase" id="RU003357"/>
    </source>
</evidence>
<dbReference type="InterPro" id="IPR000531">
    <property type="entry name" value="Beta-barrel_TonB"/>
</dbReference>
<feature type="signal peptide" evidence="11">
    <location>
        <begin position="1"/>
        <end position="31"/>
    </location>
</feature>
<evidence type="ECO:0000256" key="8">
    <source>
        <dbReference type="PROSITE-ProRule" id="PRU01360"/>
    </source>
</evidence>
<keyword evidence="2 8" id="KW-0813">Transport</keyword>
<keyword evidence="7 8" id="KW-0998">Cell outer membrane</keyword>
<keyword evidence="3 8" id="KW-1134">Transmembrane beta strand</keyword>
<gene>
    <name evidence="14" type="ORF">SAMN06296416_102198</name>
</gene>
<accession>A0A286D2Y2</accession>
<dbReference type="Proteomes" id="UP000219374">
    <property type="component" value="Unassembled WGS sequence"/>
</dbReference>
<evidence type="ECO:0000313" key="15">
    <source>
        <dbReference type="Proteomes" id="UP000219374"/>
    </source>
</evidence>
<dbReference type="Pfam" id="PF00593">
    <property type="entry name" value="TonB_dep_Rec_b-barrel"/>
    <property type="match status" value="1"/>
</dbReference>
<evidence type="ECO:0000256" key="6">
    <source>
        <dbReference type="ARBA" id="ARBA00023136"/>
    </source>
</evidence>
<reference evidence="14 15" key="1">
    <citation type="submission" date="2017-09" db="EMBL/GenBank/DDBJ databases">
        <authorList>
            <person name="Ehlers B."/>
            <person name="Leendertz F.H."/>
        </authorList>
    </citation>
    <scope>NUCLEOTIDE SEQUENCE [LARGE SCALE GENOMIC DNA]</scope>
    <source>
        <strain evidence="14 15">CGMCC 1.10978</strain>
    </source>
</reference>
<dbReference type="PANTHER" id="PTHR47234:SF2">
    <property type="entry name" value="TONB-DEPENDENT RECEPTOR"/>
    <property type="match status" value="1"/>
</dbReference>
<dbReference type="EMBL" id="OCND01000002">
    <property type="protein sequence ID" value="SOD53021.1"/>
    <property type="molecule type" value="Genomic_DNA"/>
</dbReference>
<dbReference type="GO" id="GO:0009279">
    <property type="term" value="C:cell outer membrane"/>
    <property type="evidence" value="ECO:0007669"/>
    <property type="project" value="UniProtKB-SubCell"/>
</dbReference>
<evidence type="ECO:0000313" key="14">
    <source>
        <dbReference type="EMBL" id="SOD53021.1"/>
    </source>
</evidence>
<feature type="domain" description="TonB-dependent receptor-like beta-barrel" evidence="12">
    <location>
        <begin position="353"/>
        <end position="947"/>
    </location>
</feature>
<feature type="compositionally biased region" description="Polar residues" evidence="10">
    <location>
        <begin position="291"/>
        <end position="307"/>
    </location>
</feature>
<keyword evidence="11" id="KW-0732">Signal</keyword>
<evidence type="ECO:0000256" key="1">
    <source>
        <dbReference type="ARBA" id="ARBA00004571"/>
    </source>
</evidence>
<evidence type="ECO:0000259" key="12">
    <source>
        <dbReference type="Pfam" id="PF00593"/>
    </source>
</evidence>
<feature type="chain" id="PRO_5012108978" evidence="11">
    <location>
        <begin position="32"/>
        <end position="983"/>
    </location>
</feature>
<name>A0A286D2Y2_9GAMM</name>
<dbReference type="RefSeq" id="WP_097120974.1">
    <property type="nucleotide sequence ID" value="NZ_OCND01000002.1"/>
</dbReference>
<dbReference type="PANTHER" id="PTHR47234">
    <property type="match status" value="1"/>
</dbReference>